<accession>A0A6P4IQW2</accession>
<dbReference type="GeneID" id="108080946"/>
<evidence type="ECO:0000259" key="1">
    <source>
        <dbReference type="Pfam" id="PF16064"/>
    </source>
</evidence>
<evidence type="ECO:0000313" key="4">
    <source>
        <dbReference type="RefSeq" id="XP_017031343.1"/>
    </source>
</evidence>
<protein>
    <submittedName>
        <fullName evidence="3 4">Uncharacterized protein LOC108080946 isoform X1</fullName>
    </submittedName>
</protein>
<dbReference type="AlphaFoldDB" id="A0A6P4IQW2"/>
<dbReference type="RefSeq" id="XP_017031342.1">
    <property type="nucleotide sequence ID" value="XM_017175853.1"/>
</dbReference>
<keyword evidence="2" id="KW-1185">Reference proteome</keyword>
<organism evidence="2 3">
    <name type="scientific">Drosophila kikkawai</name>
    <name type="common">Fruit fly</name>
    <dbReference type="NCBI Taxonomy" id="30033"/>
    <lineage>
        <taxon>Eukaryota</taxon>
        <taxon>Metazoa</taxon>
        <taxon>Ecdysozoa</taxon>
        <taxon>Arthropoda</taxon>
        <taxon>Hexapoda</taxon>
        <taxon>Insecta</taxon>
        <taxon>Pterygota</taxon>
        <taxon>Neoptera</taxon>
        <taxon>Endopterygota</taxon>
        <taxon>Diptera</taxon>
        <taxon>Brachycera</taxon>
        <taxon>Muscomorpha</taxon>
        <taxon>Ephydroidea</taxon>
        <taxon>Drosophilidae</taxon>
        <taxon>Drosophila</taxon>
        <taxon>Sophophora</taxon>
    </lineage>
</organism>
<feature type="domain" description="DUF4806" evidence="1">
    <location>
        <begin position="82"/>
        <end position="168"/>
    </location>
</feature>
<reference evidence="3 4" key="1">
    <citation type="submission" date="2025-04" db="UniProtKB">
        <authorList>
            <consortium name="RefSeq"/>
        </authorList>
    </citation>
    <scope>IDENTIFICATION</scope>
</reference>
<dbReference type="OrthoDB" id="8012890at2759"/>
<dbReference type="Proteomes" id="UP001652661">
    <property type="component" value="Chromosome 3R"/>
</dbReference>
<dbReference type="RefSeq" id="XP_017031344.1">
    <property type="nucleotide sequence ID" value="XM_017175855.1"/>
</dbReference>
<name>A0A6P4IQW2_DROKI</name>
<evidence type="ECO:0000313" key="5">
    <source>
        <dbReference type="RefSeq" id="XP_017031344.1"/>
    </source>
</evidence>
<dbReference type="Pfam" id="PF16064">
    <property type="entry name" value="DUF4806"/>
    <property type="match status" value="1"/>
</dbReference>
<dbReference type="InterPro" id="IPR032071">
    <property type="entry name" value="DUF4806"/>
</dbReference>
<sequence length="236" mass="27582">MKRRAETAKPKSLPYRVVEAPIKVTENESVSTEEKIKNLNHKMNVVILNQKKILQVLRQLTAHPIDMLGPQDIKTDDSDLWTPQRFPLTELEQMEALEEDMNDPVKASVYVETMKDLLKPGGIFRAGGLQKNFHLILRVDFMVMFNLDGIHHKIPLKKFANFSRALYKVLKRDEAYVMDDYIAEIRTTFRVYKNRNNKRASVVRRKMKEAEAHIEPELDFEEIICSETSEFIDEFD</sequence>
<evidence type="ECO:0000313" key="3">
    <source>
        <dbReference type="RefSeq" id="XP_017031342.1"/>
    </source>
</evidence>
<dbReference type="OMA" id="ICSNIVE"/>
<evidence type="ECO:0000313" key="2">
    <source>
        <dbReference type="Proteomes" id="UP001652661"/>
    </source>
</evidence>
<dbReference type="RefSeq" id="XP_017031343.1">
    <property type="nucleotide sequence ID" value="XM_017175854.1"/>
</dbReference>
<proteinExistence type="predicted"/>
<gene>
    <name evidence="3 4 5" type="primary">LOC108080946</name>
</gene>